<dbReference type="OrthoDB" id="4081497at2759"/>
<gene>
    <name evidence="1" type="ORF">J8A68_001044</name>
</gene>
<accession>A0A8J5UR99</accession>
<reference evidence="1 2" key="1">
    <citation type="journal article" date="2021" name="DNA Res.">
        <title>Genome analysis of Candida subhashii reveals its hybrid nature and dual mitochondrial genome conformations.</title>
        <authorList>
            <person name="Mixao V."/>
            <person name="Hegedusova E."/>
            <person name="Saus E."/>
            <person name="Pryszcz L.P."/>
            <person name="Cillingova A."/>
            <person name="Nosek J."/>
            <person name="Gabaldon T."/>
        </authorList>
    </citation>
    <scope>NUCLEOTIDE SEQUENCE [LARGE SCALE GENOMIC DNA]</scope>
    <source>
        <strain evidence="1 2">CBS 10753</strain>
    </source>
</reference>
<dbReference type="Proteomes" id="UP000694255">
    <property type="component" value="Unassembled WGS sequence"/>
</dbReference>
<organism evidence="1 2">
    <name type="scientific">[Candida] subhashii</name>
    <dbReference type="NCBI Taxonomy" id="561895"/>
    <lineage>
        <taxon>Eukaryota</taxon>
        <taxon>Fungi</taxon>
        <taxon>Dikarya</taxon>
        <taxon>Ascomycota</taxon>
        <taxon>Saccharomycotina</taxon>
        <taxon>Pichiomycetes</taxon>
        <taxon>Debaryomycetaceae</taxon>
        <taxon>Spathaspora</taxon>
    </lineage>
</organism>
<dbReference type="GeneID" id="73467845"/>
<sequence>MSSHTELLQQAKLNQINDLKQSSIYSKQLMNSIYAVIKSNSDNSSNNTSSLLDKITTIHQLNKEIDRQLNEDIAMNYYELMKYKKQLNRMIQECHQILNGNGPGSNIINELQTRSEYIDQDLRILEHTLKLIKK</sequence>
<dbReference type="RefSeq" id="XP_049265588.1">
    <property type="nucleotide sequence ID" value="XM_049404655.1"/>
</dbReference>
<evidence type="ECO:0000313" key="1">
    <source>
        <dbReference type="EMBL" id="KAG7665356.1"/>
    </source>
</evidence>
<dbReference type="EMBL" id="JAGSYN010000050">
    <property type="protein sequence ID" value="KAG7665356.1"/>
    <property type="molecule type" value="Genomic_DNA"/>
</dbReference>
<dbReference type="AlphaFoldDB" id="A0A8J5UR99"/>
<protein>
    <submittedName>
        <fullName evidence="1">Uncharacterized protein</fullName>
    </submittedName>
</protein>
<comment type="caution">
    <text evidence="1">The sequence shown here is derived from an EMBL/GenBank/DDBJ whole genome shotgun (WGS) entry which is preliminary data.</text>
</comment>
<name>A0A8J5UR99_9ASCO</name>
<keyword evidence="2" id="KW-1185">Reference proteome</keyword>
<evidence type="ECO:0000313" key="2">
    <source>
        <dbReference type="Proteomes" id="UP000694255"/>
    </source>
</evidence>
<proteinExistence type="predicted"/>